<dbReference type="AlphaFoldDB" id="A0A510DZK2"/>
<evidence type="ECO:0000313" key="5">
    <source>
        <dbReference type="Proteomes" id="UP000322983"/>
    </source>
</evidence>
<dbReference type="InterPro" id="IPR010095">
    <property type="entry name" value="Cas12f1-like_TNB"/>
</dbReference>
<evidence type="ECO:0000313" key="3">
    <source>
        <dbReference type="EMBL" id="BBG22903.1"/>
    </source>
</evidence>
<proteinExistence type="predicted"/>
<evidence type="ECO:0000259" key="2">
    <source>
        <dbReference type="Pfam" id="PF07282"/>
    </source>
</evidence>
<evidence type="ECO:0000313" key="6">
    <source>
        <dbReference type="Proteomes" id="UP000325030"/>
    </source>
</evidence>
<dbReference type="Proteomes" id="UP000325030">
    <property type="component" value="Chromosome"/>
</dbReference>
<dbReference type="NCBIfam" id="TIGR01766">
    <property type="entry name" value="IS200/IS605 family accessory protein TnpB-like domain"/>
    <property type="match status" value="1"/>
</dbReference>
<reference evidence="4 5" key="2">
    <citation type="journal article" date="2020" name="Int. J. Syst. Evol. Microbiol.">
        <title>Sulfuracidifex tepidarius gen. nov., sp. nov. and transfer of Sulfolobus metallicus Huber and Stetter 1992 to the genus Sulfuracidifex as Sulfuracidifex metallicus comb. nov.</title>
        <authorList>
            <person name="Itoh T."/>
            <person name="Miura T."/>
            <person name="Sakai H.D."/>
            <person name="Kato S."/>
            <person name="Ohkuma M."/>
            <person name="Takashina T."/>
        </authorList>
    </citation>
    <scope>NUCLEOTIDE SEQUENCE</scope>
    <source>
        <strain evidence="3 5">IC-006</strain>
        <strain evidence="4">IC-007</strain>
    </source>
</reference>
<accession>A0A510DZK2</accession>
<reference evidence="6" key="1">
    <citation type="submission" date="2018-09" db="EMBL/GenBank/DDBJ databases">
        <title>Complete Genome Sequencing of Sulfolobus sp. JCM 16834.</title>
        <authorList>
            <person name="Kato S."/>
            <person name="Itoh T."/>
            <person name="Ohkuma M."/>
        </authorList>
    </citation>
    <scope>NUCLEOTIDE SEQUENCE [LARGE SCALE GENOMIC DNA]</scope>
    <source>
        <strain evidence="6">IC-007</strain>
    </source>
</reference>
<dbReference type="KEGG" id="step:IC006_0187"/>
<evidence type="ECO:0000313" key="4">
    <source>
        <dbReference type="EMBL" id="BBG25663.1"/>
    </source>
</evidence>
<name>A0A510DZK2_9CREN</name>
<dbReference type="EMBL" id="AP018930">
    <property type="protein sequence ID" value="BBG25663.1"/>
    <property type="molecule type" value="Genomic_DNA"/>
</dbReference>
<dbReference type="GO" id="GO:0003677">
    <property type="term" value="F:DNA binding"/>
    <property type="evidence" value="ECO:0007669"/>
    <property type="project" value="UniProtKB-KW"/>
</dbReference>
<dbReference type="Proteomes" id="UP000322983">
    <property type="component" value="Chromosome"/>
</dbReference>
<keyword evidence="1" id="KW-0238">DNA-binding</keyword>
<organism evidence="4 6">
    <name type="scientific">Sulfuracidifex tepidarius</name>
    <dbReference type="NCBI Taxonomy" id="1294262"/>
    <lineage>
        <taxon>Archaea</taxon>
        <taxon>Thermoproteota</taxon>
        <taxon>Thermoprotei</taxon>
        <taxon>Sulfolobales</taxon>
        <taxon>Sulfolobaceae</taxon>
        <taxon>Sulfuracidifex</taxon>
    </lineage>
</organism>
<dbReference type="Pfam" id="PF07282">
    <property type="entry name" value="Cas12f1-like_TNB"/>
    <property type="match status" value="1"/>
</dbReference>
<feature type="domain" description="Cas12f1-like TNB" evidence="2">
    <location>
        <begin position="53"/>
        <end position="97"/>
    </location>
</feature>
<accession>A0A510DRW7</accession>
<dbReference type="EMBL" id="AP018929">
    <property type="protein sequence ID" value="BBG22903.1"/>
    <property type="molecule type" value="Genomic_DNA"/>
</dbReference>
<sequence>MEDFARKVGKWVVEIARDFGANVIKLESLKNLIKNVGKLPKEHRDKLYLMQYSLLQYRISWQAKKRGMVVEFVNPSYSSVSCPKCGRKMEEIAHRYFSVVRLAVTRTTVTLL</sequence>
<keyword evidence="5" id="KW-1185">Reference proteome</keyword>
<evidence type="ECO:0000256" key="1">
    <source>
        <dbReference type="ARBA" id="ARBA00023125"/>
    </source>
</evidence>
<protein>
    <recommendedName>
        <fullName evidence="2">Cas12f1-like TNB domain-containing protein</fullName>
    </recommendedName>
</protein>
<gene>
    <name evidence="3" type="ORF">IC006_0187</name>
    <name evidence="4" type="ORF">IC007_0168</name>
</gene>
<dbReference type="STRING" id="1294262.GCA_001316085_01000"/>